<feature type="compositionally biased region" description="Basic and acidic residues" evidence="1">
    <location>
        <begin position="382"/>
        <end position="398"/>
    </location>
</feature>
<accession>A0A6V7Q654</accession>
<dbReference type="InterPro" id="IPR053134">
    <property type="entry name" value="RNA-dir_DNA_polymerase"/>
</dbReference>
<dbReference type="Gene3D" id="2.40.50.40">
    <property type="match status" value="1"/>
</dbReference>
<dbReference type="Pfam" id="PF00385">
    <property type="entry name" value="Chromo"/>
    <property type="match status" value="1"/>
</dbReference>
<dbReference type="InterPro" id="IPR043128">
    <property type="entry name" value="Rev_trsase/Diguanyl_cyclase"/>
</dbReference>
<protein>
    <recommendedName>
        <fullName evidence="5">Reverse transcriptase domain-containing protein</fullName>
    </recommendedName>
</protein>
<dbReference type="InterPro" id="IPR043502">
    <property type="entry name" value="DNA/RNA_pol_sf"/>
</dbReference>
<dbReference type="EMBL" id="LR862133">
    <property type="protein sequence ID" value="CAD1838500.1"/>
    <property type="molecule type" value="Genomic_DNA"/>
</dbReference>
<sequence>MENDETFCSACNDAIGLRLCVDYRALNKATIKNKYPIPLIADLFDQLGKARYFSKLDLRSGYWQVRIAEGDEAKTTCVTRYGAFEFLVMPFGLTNAPATFCTLMNNLFHDHLDKFVVIYLDDIVVYSKTLEEHVEHLRIVFQTLKEHSLYVKKEKCYFAQKEIMFLGHRVGGGLIGMDEEKIRAIKEWRAPTRVTELRSFLGLVNYYRRFISSYSRRAAPLTDLLRRTGHGAELCDQQKPLRDHHRPATSTPHTLVIGYTGSNPSAYHLAKEWHRNAEIARAYLEKAARTMKKWADKDRRPRDYSKGDLVLVKLQPASLRVFRKVHKGLVRKYEGPFPIVGKVGKVSYRVQLPAVRKLPSGAAEREFLVQWKNLPKAEASWEREDALRHEEDKIREYQQKTSTDTSG</sequence>
<dbReference type="InterPro" id="IPR023780">
    <property type="entry name" value="Chromo_domain"/>
</dbReference>
<evidence type="ECO:0000259" key="2">
    <source>
        <dbReference type="PROSITE" id="PS50013"/>
    </source>
</evidence>
<evidence type="ECO:0000313" key="4">
    <source>
        <dbReference type="EMBL" id="CAD1838500.1"/>
    </source>
</evidence>
<proteinExistence type="predicted"/>
<dbReference type="PANTHER" id="PTHR24559">
    <property type="entry name" value="TRANSPOSON TY3-I GAG-POL POLYPROTEIN"/>
    <property type="match status" value="1"/>
</dbReference>
<dbReference type="Gene3D" id="3.30.70.270">
    <property type="match status" value="3"/>
</dbReference>
<feature type="domain" description="Reverse transcriptase" evidence="3">
    <location>
        <begin position="1"/>
        <end position="170"/>
    </location>
</feature>
<dbReference type="PROSITE" id="PS50013">
    <property type="entry name" value="CHROMO_2"/>
    <property type="match status" value="1"/>
</dbReference>
<evidence type="ECO:0000259" key="3">
    <source>
        <dbReference type="PROSITE" id="PS50878"/>
    </source>
</evidence>
<dbReference type="Pfam" id="PF00078">
    <property type="entry name" value="RVT_1"/>
    <property type="match status" value="1"/>
</dbReference>
<dbReference type="InterPro" id="IPR000953">
    <property type="entry name" value="Chromo/chromo_shadow_dom"/>
</dbReference>
<dbReference type="SMART" id="SM00298">
    <property type="entry name" value="CHROMO"/>
    <property type="match status" value="1"/>
</dbReference>
<reference evidence="4" key="1">
    <citation type="submission" date="2020-07" db="EMBL/GenBank/DDBJ databases">
        <authorList>
            <person name="Lin J."/>
        </authorList>
    </citation>
    <scope>NUCLEOTIDE SEQUENCE</scope>
</reference>
<evidence type="ECO:0008006" key="5">
    <source>
        <dbReference type="Google" id="ProtNLM"/>
    </source>
</evidence>
<name>A0A6V7Q654_ANACO</name>
<organism evidence="4">
    <name type="scientific">Ananas comosus var. bracteatus</name>
    <name type="common">red pineapple</name>
    <dbReference type="NCBI Taxonomy" id="296719"/>
    <lineage>
        <taxon>Eukaryota</taxon>
        <taxon>Viridiplantae</taxon>
        <taxon>Streptophyta</taxon>
        <taxon>Embryophyta</taxon>
        <taxon>Tracheophyta</taxon>
        <taxon>Spermatophyta</taxon>
        <taxon>Magnoliopsida</taxon>
        <taxon>Liliopsida</taxon>
        <taxon>Poales</taxon>
        <taxon>Bromeliaceae</taxon>
        <taxon>Bromelioideae</taxon>
        <taxon>Ananas</taxon>
    </lineage>
</organism>
<feature type="region of interest" description="Disordered" evidence="1">
    <location>
        <begin position="382"/>
        <end position="407"/>
    </location>
</feature>
<dbReference type="Pfam" id="PF24626">
    <property type="entry name" value="SH3_Tf2-1"/>
    <property type="match status" value="1"/>
</dbReference>
<gene>
    <name evidence="4" type="ORF">CB5_LOCUS21711</name>
</gene>
<dbReference type="SUPFAM" id="SSF54160">
    <property type="entry name" value="Chromo domain-like"/>
    <property type="match status" value="1"/>
</dbReference>
<dbReference type="PANTHER" id="PTHR24559:SF436">
    <property type="entry name" value="RNA-DIRECTED DNA POLYMERASE HOMOLOG"/>
    <property type="match status" value="1"/>
</dbReference>
<dbReference type="PROSITE" id="PS50878">
    <property type="entry name" value="RT_POL"/>
    <property type="match status" value="1"/>
</dbReference>
<dbReference type="SUPFAM" id="SSF56672">
    <property type="entry name" value="DNA/RNA polymerases"/>
    <property type="match status" value="1"/>
</dbReference>
<dbReference type="InterPro" id="IPR000477">
    <property type="entry name" value="RT_dom"/>
</dbReference>
<dbReference type="AlphaFoldDB" id="A0A6V7Q654"/>
<dbReference type="InterPro" id="IPR016197">
    <property type="entry name" value="Chromo-like_dom_sf"/>
</dbReference>
<dbReference type="CDD" id="cd01647">
    <property type="entry name" value="RT_LTR"/>
    <property type="match status" value="1"/>
</dbReference>
<evidence type="ECO:0000256" key="1">
    <source>
        <dbReference type="SAM" id="MobiDB-lite"/>
    </source>
</evidence>
<feature type="domain" description="Chromo" evidence="2">
    <location>
        <begin position="353"/>
        <end position="407"/>
    </location>
</feature>
<dbReference type="InterPro" id="IPR056924">
    <property type="entry name" value="SH3_Tf2-1"/>
</dbReference>